<dbReference type="HOGENOM" id="CLU_862891_0_0_9"/>
<feature type="domain" description="N-acetyltransferase" evidence="3">
    <location>
        <begin position="189"/>
        <end position="323"/>
    </location>
</feature>
<proteinExistence type="predicted"/>
<sequence length="323" mass="35899">MIRTMEAADLPAVHTLWNRTTLSREVLYKPLACERFQALFVSAGDHEVKCNVVAEQDGQILGFGSAYHNTGTDRGYITFILVDPAHRRRGVGTALLRALEHRLRAFPTIVRIDLNFFNPINLEWFIPGTPGHDHPNAPGVDVSSPAFPFFTARGYAETSRQYSYYRLLADFQFQPKIAERAAALAAQGISITYYDPARHYGLSELFDDLGNEDWRDKVMTNVNGPRPYPLLIVEQGGRVGGFAGPLYVQESGRGYFAGIGVHSELRGVGAGSVLFSALCQGLRDIGATFMSLFTGRENVARKIYESAGFQVVHEWACMRKAMQ</sequence>
<dbReference type="OrthoDB" id="1884663at2"/>
<dbReference type="KEGG" id="sth:STH294"/>
<name>Q67SR4_SYMTH</name>
<feature type="domain" description="N-acetyltransferase" evidence="3">
    <location>
        <begin position="1"/>
        <end position="178"/>
    </location>
</feature>
<dbReference type="EMBL" id="AP006840">
    <property type="protein sequence ID" value="BAD39279.1"/>
    <property type="molecule type" value="Genomic_DNA"/>
</dbReference>
<dbReference type="eggNOG" id="COG0456">
    <property type="taxonomic scope" value="Bacteria"/>
</dbReference>
<reference evidence="4 5" key="1">
    <citation type="journal article" date="2004" name="Nucleic Acids Res.">
        <title>Genome sequence of Symbiobacterium thermophilum, an uncultivable bacterium that depends on microbial commensalism.</title>
        <authorList>
            <person name="Ueda K."/>
            <person name="Yamashita A."/>
            <person name="Ishikawa J."/>
            <person name="Shimada M."/>
            <person name="Watsuji T."/>
            <person name="Morimura K."/>
            <person name="Ikeda H."/>
            <person name="Hattori M."/>
            <person name="Beppu T."/>
        </authorList>
    </citation>
    <scope>NUCLEOTIDE SEQUENCE [LARGE SCALE GENOMIC DNA]</scope>
    <source>
        <strain evidence="5">T / IAM 14863</strain>
    </source>
</reference>
<dbReference type="Proteomes" id="UP000000417">
    <property type="component" value="Chromosome"/>
</dbReference>
<evidence type="ECO:0000256" key="2">
    <source>
        <dbReference type="ARBA" id="ARBA00023315"/>
    </source>
</evidence>
<dbReference type="GO" id="GO:0016747">
    <property type="term" value="F:acyltransferase activity, transferring groups other than amino-acyl groups"/>
    <property type="evidence" value="ECO:0007669"/>
    <property type="project" value="InterPro"/>
</dbReference>
<dbReference type="Gene3D" id="3.40.630.30">
    <property type="match status" value="1"/>
</dbReference>
<dbReference type="STRING" id="292459.STH294"/>
<accession>Q67SR4</accession>
<evidence type="ECO:0000256" key="1">
    <source>
        <dbReference type="ARBA" id="ARBA00022679"/>
    </source>
</evidence>
<dbReference type="InterPro" id="IPR016181">
    <property type="entry name" value="Acyl_CoA_acyltransferase"/>
</dbReference>
<gene>
    <name evidence="4" type="ordered locus">STH294</name>
</gene>
<dbReference type="InterPro" id="IPR000182">
    <property type="entry name" value="GNAT_dom"/>
</dbReference>
<dbReference type="Pfam" id="PF00583">
    <property type="entry name" value="Acetyltransf_1"/>
    <property type="match status" value="2"/>
</dbReference>
<evidence type="ECO:0000259" key="3">
    <source>
        <dbReference type="PROSITE" id="PS51186"/>
    </source>
</evidence>
<evidence type="ECO:0000313" key="4">
    <source>
        <dbReference type="EMBL" id="BAD39279.1"/>
    </source>
</evidence>
<dbReference type="AlphaFoldDB" id="Q67SR4"/>
<dbReference type="InterPro" id="IPR050832">
    <property type="entry name" value="Bact_Acetyltransf"/>
</dbReference>
<keyword evidence="1 4" id="KW-0808">Transferase</keyword>
<organism evidence="4 5">
    <name type="scientific">Symbiobacterium thermophilum (strain DSM 24528 / JCM 14929 / IAM 14863 / T)</name>
    <dbReference type="NCBI Taxonomy" id="292459"/>
    <lineage>
        <taxon>Bacteria</taxon>
        <taxon>Bacillati</taxon>
        <taxon>Bacillota</taxon>
        <taxon>Clostridia</taxon>
        <taxon>Eubacteriales</taxon>
        <taxon>Symbiobacteriaceae</taxon>
        <taxon>Symbiobacterium</taxon>
    </lineage>
</organism>
<keyword evidence="2" id="KW-0012">Acyltransferase</keyword>
<protein>
    <submittedName>
        <fullName evidence="4">Putative acetyltransferase</fullName>
    </submittedName>
</protein>
<dbReference type="PROSITE" id="PS51186">
    <property type="entry name" value="GNAT"/>
    <property type="match status" value="2"/>
</dbReference>
<evidence type="ECO:0000313" key="5">
    <source>
        <dbReference type="Proteomes" id="UP000000417"/>
    </source>
</evidence>
<dbReference type="SUPFAM" id="SSF55729">
    <property type="entry name" value="Acyl-CoA N-acyltransferases (Nat)"/>
    <property type="match status" value="2"/>
</dbReference>
<dbReference type="RefSeq" id="WP_011194429.1">
    <property type="nucleotide sequence ID" value="NC_006177.1"/>
</dbReference>
<keyword evidence="5" id="KW-1185">Reference proteome</keyword>
<dbReference type="PANTHER" id="PTHR43877">
    <property type="entry name" value="AMINOALKYLPHOSPHONATE N-ACETYLTRANSFERASE-RELATED-RELATED"/>
    <property type="match status" value="1"/>
</dbReference>
<dbReference type="CDD" id="cd04301">
    <property type="entry name" value="NAT_SF"/>
    <property type="match status" value="2"/>
</dbReference>